<keyword evidence="2" id="KW-1185">Reference proteome</keyword>
<name>A0A917ZIM2_9ACTN</name>
<evidence type="ECO:0000313" key="1">
    <source>
        <dbReference type="EMBL" id="GGO82502.1"/>
    </source>
</evidence>
<dbReference type="Proteomes" id="UP000641932">
    <property type="component" value="Unassembled WGS sequence"/>
</dbReference>
<dbReference type="AlphaFoldDB" id="A0A917ZIM2"/>
<comment type="caution">
    <text evidence="1">The sequence shown here is derived from an EMBL/GenBank/DDBJ whole genome shotgun (WGS) entry which is preliminary data.</text>
</comment>
<sequence>MAQEPLLVKLGDKICMLGITRRILAAVRVVTWPEIPEGATPDTGVTISLEPGPDPSAGIDIFKPRI</sequence>
<dbReference type="EMBL" id="BMMS01000003">
    <property type="protein sequence ID" value="GGO82502.1"/>
    <property type="molecule type" value="Genomic_DNA"/>
</dbReference>
<evidence type="ECO:0000313" key="2">
    <source>
        <dbReference type="Proteomes" id="UP000641932"/>
    </source>
</evidence>
<protein>
    <submittedName>
        <fullName evidence="1">Uncharacterized protein</fullName>
    </submittedName>
</protein>
<gene>
    <name evidence="1" type="ORF">GCM10012280_09250</name>
</gene>
<organism evidence="1 2">
    <name type="scientific">Wenjunlia tyrosinilytica</name>
    <dbReference type="NCBI Taxonomy" id="1544741"/>
    <lineage>
        <taxon>Bacteria</taxon>
        <taxon>Bacillati</taxon>
        <taxon>Actinomycetota</taxon>
        <taxon>Actinomycetes</taxon>
        <taxon>Kitasatosporales</taxon>
        <taxon>Streptomycetaceae</taxon>
        <taxon>Wenjunlia</taxon>
    </lineage>
</organism>
<reference evidence="1" key="1">
    <citation type="journal article" date="2014" name="Int. J. Syst. Evol. Microbiol.">
        <title>Complete genome sequence of Corynebacterium casei LMG S-19264T (=DSM 44701T), isolated from a smear-ripened cheese.</title>
        <authorList>
            <consortium name="US DOE Joint Genome Institute (JGI-PGF)"/>
            <person name="Walter F."/>
            <person name="Albersmeier A."/>
            <person name="Kalinowski J."/>
            <person name="Ruckert C."/>
        </authorList>
    </citation>
    <scope>NUCLEOTIDE SEQUENCE</scope>
    <source>
        <strain evidence="1">CGMCC 4.7201</strain>
    </source>
</reference>
<accession>A0A917ZIM2</accession>
<reference evidence="1" key="2">
    <citation type="submission" date="2020-09" db="EMBL/GenBank/DDBJ databases">
        <authorList>
            <person name="Sun Q."/>
            <person name="Zhou Y."/>
        </authorList>
    </citation>
    <scope>NUCLEOTIDE SEQUENCE</scope>
    <source>
        <strain evidence="1">CGMCC 4.7201</strain>
    </source>
</reference>
<proteinExistence type="predicted"/>